<dbReference type="PANTHER" id="PTHR48111:SF1">
    <property type="entry name" value="TWO-COMPONENT RESPONSE REGULATOR ORR33"/>
    <property type="match status" value="1"/>
</dbReference>
<feature type="domain" description="Response regulatory" evidence="8">
    <location>
        <begin position="7"/>
        <end position="121"/>
    </location>
</feature>
<gene>
    <name evidence="10" type="ordered locus">HRM2_10430</name>
</gene>
<evidence type="ECO:0000256" key="1">
    <source>
        <dbReference type="ARBA" id="ARBA00022553"/>
    </source>
</evidence>
<organism evidence="10 11">
    <name type="scientific">Desulforapulum autotrophicum (strain ATCC 43914 / DSM 3382 / VKM B-1955 / HRM2)</name>
    <name type="common">Desulfobacterium autotrophicum</name>
    <dbReference type="NCBI Taxonomy" id="177437"/>
    <lineage>
        <taxon>Bacteria</taxon>
        <taxon>Pseudomonadati</taxon>
        <taxon>Thermodesulfobacteriota</taxon>
        <taxon>Desulfobacteria</taxon>
        <taxon>Desulfobacterales</taxon>
        <taxon>Desulfobacteraceae</taxon>
        <taxon>Desulforapulum</taxon>
    </lineage>
</organism>
<accession>C0QL69</accession>
<dbReference type="PROSITE" id="PS50110">
    <property type="entry name" value="RESPONSE_REGULATORY"/>
    <property type="match status" value="1"/>
</dbReference>
<feature type="domain" description="OmpR/PhoB-type" evidence="9">
    <location>
        <begin position="128"/>
        <end position="230"/>
    </location>
</feature>
<keyword evidence="4 7" id="KW-0238">DNA-binding</keyword>
<dbReference type="Gene3D" id="3.40.50.2300">
    <property type="match status" value="1"/>
</dbReference>
<dbReference type="eggNOG" id="COG0745">
    <property type="taxonomic scope" value="Bacteria"/>
</dbReference>
<dbReference type="InterPro" id="IPR011006">
    <property type="entry name" value="CheY-like_superfamily"/>
</dbReference>
<dbReference type="Pfam" id="PF00486">
    <property type="entry name" value="Trans_reg_C"/>
    <property type="match status" value="1"/>
</dbReference>
<dbReference type="Pfam" id="PF00072">
    <property type="entry name" value="Response_reg"/>
    <property type="match status" value="1"/>
</dbReference>
<evidence type="ECO:0000256" key="2">
    <source>
        <dbReference type="ARBA" id="ARBA00023012"/>
    </source>
</evidence>
<dbReference type="SMART" id="SM00862">
    <property type="entry name" value="Trans_reg_C"/>
    <property type="match status" value="1"/>
</dbReference>
<keyword evidence="3" id="KW-0805">Transcription regulation</keyword>
<feature type="DNA-binding region" description="OmpR/PhoB-type" evidence="7">
    <location>
        <begin position="128"/>
        <end position="230"/>
    </location>
</feature>
<dbReference type="InterPro" id="IPR039420">
    <property type="entry name" value="WalR-like"/>
</dbReference>
<keyword evidence="5" id="KW-0804">Transcription</keyword>
<dbReference type="KEGG" id="dat:HRM2_10430"/>
<dbReference type="Gene3D" id="6.10.250.690">
    <property type="match status" value="1"/>
</dbReference>
<dbReference type="AlphaFoldDB" id="C0QL69"/>
<dbReference type="InterPro" id="IPR036388">
    <property type="entry name" value="WH-like_DNA-bd_sf"/>
</dbReference>
<dbReference type="GO" id="GO:0000976">
    <property type="term" value="F:transcription cis-regulatory region binding"/>
    <property type="evidence" value="ECO:0007669"/>
    <property type="project" value="TreeGrafter"/>
</dbReference>
<evidence type="ECO:0000256" key="6">
    <source>
        <dbReference type="PROSITE-ProRule" id="PRU00169"/>
    </source>
</evidence>
<evidence type="ECO:0000313" key="10">
    <source>
        <dbReference type="EMBL" id="ACN14155.1"/>
    </source>
</evidence>
<reference evidence="10 11" key="1">
    <citation type="journal article" date="2009" name="Environ. Microbiol.">
        <title>Genome sequence of Desulfobacterium autotrophicum HRM2, a marine sulfate reducer oxidizing organic carbon completely to carbon dioxide.</title>
        <authorList>
            <person name="Strittmatter A.W."/>
            <person name="Liesegang H."/>
            <person name="Rabus R."/>
            <person name="Decker I."/>
            <person name="Amann J."/>
            <person name="Andres S."/>
            <person name="Henne A."/>
            <person name="Fricke W.F."/>
            <person name="Martinez-Arias R."/>
            <person name="Bartels D."/>
            <person name="Goesmann A."/>
            <person name="Krause L."/>
            <person name="Puehler A."/>
            <person name="Klenk H.P."/>
            <person name="Richter M."/>
            <person name="Schuler M."/>
            <person name="Gloeckner F.O."/>
            <person name="Meyerdierks A."/>
            <person name="Gottschalk G."/>
            <person name="Amann R."/>
        </authorList>
    </citation>
    <scope>NUCLEOTIDE SEQUENCE [LARGE SCALE GENOMIC DNA]</scope>
    <source>
        <strain evidence="11">ATCC 43914 / DSM 3382 / HRM2</strain>
    </source>
</reference>
<dbReference type="CDD" id="cd00383">
    <property type="entry name" value="trans_reg_C"/>
    <property type="match status" value="1"/>
</dbReference>
<evidence type="ECO:0000259" key="8">
    <source>
        <dbReference type="PROSITE" id="PS50110"/>
    </source>
</evidence>
<dbReference type="SUPFAM" id="SSF52172">
    <property type="entry name" value="CheY-like"/>
    <property type="match status" value="1"/>
</dbReference>
<evidence type="ECO:0000259" key="9">
    <source>
        <dbReference type="PROSITE" id="PS51755"/>
    </source>
</evidence>
<keyword evidence="11" id="KW-1185">Reference proteome</keyword>
<dbReference type="SMART" id="SM00448">
    <property type="entry name" value="REC"/>
    <property type="match status" value="1"/>
</dbReference>
<evidence type="ECO:0000256" key="4">
    <source>
        <dbReference type="ARBA" id="ARBA00023125"/>
    </source>
</evidence>
<evidence type="ECO:0000256" key="3">
    <source>
        <dbReference type="ARBA" id="ARBA00023015"/>
    </source>
</evidence>
<dbReference type="PANTHER" id="PTHR48111">
    <property type="entry name" value="REGULATOR OF RPOS"/>
    <property type="match status" value="1"/>
</dbReference>
<dbReference type="STRING" id="177437.HRM2_10430"/>
<dbReference type="PROSITE" id="PS51755">
    <property type="entry name" value="OMPR_PHOB"/>
    <property type="match status" value="1"/>
</dbReference>
<dbReference type="HOGENOM" id="CLU_000445_30_1_7"/>
<evidence type="ECO:0000313" key="11">
    <source>
        <dbReference type="Proteomes" id="UP000000442"/>
    </source>
</evidence>
<proteinExistence type="predicted"/>
<dbReference type="InterPro" id="IPR001867">
    <property type="entry name" value="OmpR/PhoB-type_DNA-bd"/>
</dbReference>
<dbReference type="Gene3D" id="1.10.10.10">
    <property type="entry name" value="Winged helix-like DNA-binding domain superfamily/Winged helix DNA-binding domain"/>
    <property type="match status" value="1"/>
</dbReference>
<name>C0QL69_DESAH</name>
<dbReference type="InterPro" id="IPR001789">
    <property type="entry name" value="Sig_transdc_resp-reg_receiver"/>
</dbReference>
<evidence type="ECO:0000256" key="7">
    <source>
        <dbReference type="PROSITE-ProRule" id="PRU01091"/>
    </source>
</evidence>
<keyword evidence="1 6" id="KW-0597">Phosphoprotein</keyword>
<protein>
    <submittedName>
        <fullName evidence="10">Transcriptional regulatory protein</fullName>
    </submittedName>
</protein>
<feature type="modified residue" description="4-aspartylphosphate" evidence="6">
    <location>
        <position position="56"/>
    </location>
</feature>
<dbReference type="GO" id="GO:0005829">
    <property type="term" value="C:cytosol"/>
    <property type="evidence" value="ECO:0007669"/>
    <property type="project" value="TreeGrafter"/>
</dbReference>
<dbReference type="GO" id="GO:0006355">
    <property type="term" value="P:regulation of DNA-templated transcription"/>
    <property type="evidence" value="ECO:0007669"/>
    <property type="project" value="InterPro"/>
</dbReference>
<keyword evidence="2" id="KW-0902">Two-component regulatory system</keyword>
<dbReference type="EMBL" id="CP001087">
    <property type="protein sequence ID" value="ACN14155.1"/>
    <property type="molecule type" value="Genomic_DNA"/>
</dbReference>
<dbReference type="GO" id="GO:0000156">
    <property type="term" value="F:phosphorelay response regulator activity"/>
    <property type="evidence" value="ECO:0007669"/>
    <property type="project" value="TreeGrafter"/>
</dbReference>
<dbReference type="GO" id="GO:0032993">
    <property type="term" value="C:protein-DNA complex"/>
    <property type="evidence" value="ECO:0007669"/>
    <property type="project" value="TreeGrafter"/>
</dbReference>
<evidence type="ECO:0000256" key="5">
    <source>
        <dbReference type="ARBA" id="ARBA00023163"/>
    </source>
</evidence>
<dbReference type="FunFam" id="3.40.50.2300:FF:000001">
    <property type="entry name" value="DNA-binding response regulator PhoB"/>
    <property type="match status" value="1"/>
</dbReference>
<dbReference type="Proteomes" id="UP000000442">
    <property type="component" value="Chromosome"/>
</dbReference>
<sequence length="232" mass="26216">MDPGPMNILIVDDDSELLDHLRRALERKHYRIETAENGEKALDKIFEITYDLILLDIMLPLMDGLSVLKHMRQAGLNTPVLMLTARGDVEDRVKGLDYGADDYLAKPFSMAELMARIRALLRRDGKRDTILTAGPLSLNTISRTVTLDNGPISLTSKEFSILEFLLHNRGSAVSRFNMAEHVWGNEFDPFSMSNFVDVHIKNLRKKISPPGDKYPPIIRTIRGIGFIIDDTP</sequence>